<accession>A0A0A9GHG9</accession>
<reference evidence="1" key="1">
    <citation type="submission" date="2014-09" db="EMBL/GenBank/DDBJ databases">
        <authorList>
            <person name="Magalhaes I.L.F."/>
            <person name="Oliveira U."/>
            <person name="Santos F.R."/>
            <person name="Vidigal T.H.D.A."/>
            <person name="Brescovit A.D."/>
            <person name="Santos A.J."/>
        </authorList>
    </citation>
    <scope>NUCLEOTIDE SEQUENCE</scope>
    <source>
        <tissue evidence="1">Shoot tissue taken approximately 20 cm above the soil surface</tissue>
    </source>
</reference>
<reference evidence="1" key="2">
    <citation type="journal article" date="2015" name="Data Brief">
        <title>Shoot transcriptome of the giant reed, Arundo donax.</title>
        <authorList>
            <person name="Barrero R.A."/>
            <person name="Guerrero F.D."/>
            <person name="Moolhuijzen P."/>
            <person name="Goolsby J.A."/>
            <person name="Tidwell J."/>
            <person name="Bellgard S.E."/>
            <person name="Bellgard M.I."/>
        </authorList>
    </citation>
    <scope>NUCLEOTIDE SEQUENCE</scope>
    <source>
        <tissue evidence="1">Shoot tissue taken approximately 20 cm above the soil surface</tissue>
    </source>
</reference>
<organism evidence="1">
    <name type="scientific">Arundo donax</name>
    <name type="common">Giant reed</name>
    <name type="synonym">Donax arundinaceus</name>
    <dbReference type="NCBI Taxonomy" id="35708"/>
    <lineage>
        <taxon>Eukaryota</taxon>
        <taxon>Viridiplantae</taxon>
        <taxon>Streptophyta</taxon>
        <taxon>Embryophyta</taxon>
        <taxon>Tracheophyta</taxon>
        <taxon>Spermatophyta</taxon>
        <taxon>Magnoliopsida</taxon>
        <taxon>Liliopsida</taxon>
        <taxon>Poales</taxon>
        <taxon>Poaceae</taxon>
        <taxon>PACMAD clade</taxon>
        <taxon>Arundinoideae</taxon>
        <taxon>Arundineae</taxon>
        <taxon>Arundo</taxon>
    </lineage>
</organism>
<proteinExistence type="predicted"/>
<evidence type="ECO:0000313" key="1">
    <source>
        <dbReference type="EMBL" id="JAE20088.1"/>
    </source>
</evidence>
<sequence length="41" mass="4459">MVQQSWCFASSAIVAALKQLPGKHRMPSRSGSQCCEMSMGE</sequence>
<dbReference type="EMBL" id="GBRH01177808">
    <property type="protein sequence ID" value="JAE20088.1"/>
    <property type="molecule type" value="Transcribed_RNA"/>
</dbReference>
<dbReference type="AlphaFoldDB" id="A0A0A9GHG9"/>
<protein>
    <submittedName>
        <fullName evidence="1">Uncharacterized protein</fullName>
    </submittedName>
</protein>
<name>A0A0A9GHG9_ARUDO</name>